<dbReference type="InterPro" id="IPR052514">
    <property type="entry name" value="SAM-dependent_MTase"/>
</dbReference>
<dbReference type="SUPFAM" id="SSF53335">
    <property type="entry name" value="S-adenosyl-L-methionine-dependent methyltransferases"/>
    <property type="match status" value="1"/>
</dbReference>
<dbReference type="EMBL" id="JARAKH010000003">
    <property type="protein sequence ID" value="KAK8405178.1"/>
    <property type="molecule type" value="Genomic_DNA"/>
</dbReference>
<dbReference type="InterPro" id="IPR029063">
    <property type="entry name" value="SAM-dependent_MTases_sf"/>
</dbReference>
<keyword evidence="4" id="KW-1185">Reference proteome</keyword>
<sequence length="366" mass="39383">MESNRKIATVQMGSWRRRSGRSTRKCLIAVLVVVVTAAGLVILMGAVEQAASPGTAGVQAELNWHRHSSMADDHTSPDLKGPGIVVVKVSKSESLLERLLNGAGVSNIITLDMNQPASSDVTCFHTKTEPSYAVCPHPSTLDRHISNQLRTEGVWQPRTLALLATALHHYPSSTLVDVGAHVGVFSLYGARLGATVLAVEPVWTSAVRLHAGAAAGGVSGRVKILFHAMTGEATQVKLKYKDGNLGGTSVVEVTPQDADSPRSSGRPELITSITLDSLSPLISNTSVIILKIDTEGRECDTISGGRELLTSHFTPYIFMEWAVMANNRHKYHAPCSPNHLQEMVEWLTSRGYHAHISKSGSPSYSR</sequence>
<name>A0AAW0UYI3_SCYPA</name>
<dbReference type="Gene3D" id="3.40.50.150">
    <property type="entry name" value="Vaccinia Virus protein VP39"/>
    <property type="match status" value="1"/>
</dbReference>
<keyword evidence="1" id="KW-1133">Transmembrane helix</keyword>
<reference evidence="3 4" key="1">
    <citation type="submission" date="2023-03" db="EMBL/GenBank/DDBJ databases">
        <title>High-quality genome of Scylla paramamosain provides insights in environmental adaptation.</title>
        <authorList>
            <person name="Zhang L."/>
        </authorList>
    </citation>
    <scope>NUCLEOTIDE SEQUENCE [LARGE SCALE GENOMIC DNA]</scope>
    <source>
        <strain evidence="3">LZ_2023a</strain>
        <tissue evidence="3">Muscle</tissue>
    </source>
</reference>
<accession>A0AAW0UYI3</accession>
<dbReference type="AlphaFoldDB" id="A0AAW0UYI3"/>
<evidence type="ECO:0000256" key="1">
    <source>
        <dbReference type="SAM" id="Phobius"/>
    </source>
</evidence>
<evidence type="ECO:0000313" key="3">
    <source>
        <dbReference type="EMBL" id="KAK8405177.1"/>
    </source>
</evidence>
<dbReference type="EMBL" id="JARAKH010000003">
    <property type="protein sequence ID" value="KAK8405177.1"/>
    <property type="molecule type" value="Genomic_DNA"/>
</dbReference>
<dbReference type="InterPro" id="IPR006342">
    <property type="entry name" value="FkbM_mtfrase"/>
</dbReference>
<evidence type="ECO:0000313" key="4">
    <source>
        <dbReference type="Proteomes" id="UP001487740"/>
    </source>
</evidence>
<feature type="transmembrane region" description="Helical" evidence="1">
    <location>
        <begin position="26"/>
        <end position="47"/>
    </location>
</feature>
<dbReference type="NCBIfam" id="TIGR01444">
    <property type="entry name" value="fkbM_fam"/>
    <property type="match status" value="1"/>
</dbReference>
<evidence type="ECO:0000259" key="2">
    <source>
        <dbReference type="Pfam" id="PF05050"/>
    </source>
</evidence>
<comment type="caution">
    <text evidence="3">The sequence shown here is derived from an EMBL/GenBank/DDBJ whole genome shotgun (WGS) entry which is preliminary data.</text>
</comment>
<gene>
    <name evidence="3" type="ORF">O3P69_001624</name>
</gene>
<dbReference type="PANTHER" id="PTHR34203:SF15">
    <property type="entry name" value="SLL1173 PROTEIN"/>
    <property type="match status" value="1"/>
</dbReference>
<protein>
    <recommendedName>
        <fullName evidence="2">Methyltransferase FkbM domain-containing protein</fullName>
    </recommendedName>
</protein>
<organism evidence="3 4">
    <name type="scientific">Scylla paramamosain</name>
    <name type="common">Mud crab</name>
    <dbReference type="NCBI Taxonomy" id="85552"/>
    <lineage>
        <taxon>Eukaryota</taxon>
        <taxon>Metazoa</taxon>
        <taxon>Ecdysozoa</taxon>
        <taxon>Arthropoda</taxon>
        <taxon>Crustacea</taxon>
        <taxon>Multicrustacea</taxon>
        <taxon>Malacostraca</taxon>
        <taxon>Eumalacostraca</taxon>
        <taxon>Eucarida</taxon>
        <taxon>Decapoda</taxon>
        <taxon>Pleocyemata</taxon>
        <taxon>Brachyura</taxon>
        <taxon>Eubrachyura</taxon>
        <taxon>Portunoidea</taxon>
        <taxon>Portunidae</taxon>
        <taxon>Portuninae</taxon>
        <taxon>Scylla</taxon>
    </lineage>
</organism>
<feature type="domain" description="Methyltransferase FkbM" evidence="2">
    <location>
        <begin position="177"/>
        <end position="353"/>
    </location>
</feature>
<dbReference type="Pfam" id="PF05050">
    <property type="entry name" value="Methyltransf_21"/>
    <property type="match status" value="1"/>
</dbReference>
<keyword evidence="1" id="KW-0472">Membrane</keyword>
<dbReference type="PANTHER" id="PTHR34203">
    <property type="entry name" value="METHYLTRANSFERASE, FKBM FAMILY PROTEIN"/>
    <property type="match status" value="1"/>
</dbReference>
<keyword evidence="1" id="KW-0812">Transmembrane</keyword>
<proteinExistence type="predicted"/>
<dbReference type="Proteomes" id="UP001487740">
    <property type="component" value="Unassembled WGS sequence"/>
</dbReference>